<protein>
    <recommendedName>
        <fullName evidence="4">Phage holin family protein</fullName>
    </recommendedName>
</protein>
<dbReference type="PANTHER" id="PTHR37309">
    <property type="entry name" value="SLR0284 PROTEIN"/>
    <property type="match status" value="1"/>
</dbReference>
<keyword evidence="1" id="KW-0812">Transmembrane</keyword>
<feature type="transmembrane region" description="Helical" evidence="1">
    <location>
        <begin position="78"/>
        <end position="97"/>
    </location>
</feature>
<keyword evidence="1" id="KW-0472">Membrane</keyword>
<evidence type="ECO:0008006" key="4">
    <source>
        <dbReference type="Google" id="ProtNLM"/>
    </source>
</evidence>
<sequence length="142" mass="15694">MFAICILTKNYPKGQVWYNKSMYLFLRIIINALAVMLAANVVPGLSVTGFWTAVLVAVILGILNATLGLVLKVLTFPLSLVSFGFFLLVINALVFWAASFIKGFNVESFGAAFFGSLIVTVVSMIGKRFMEKRQESQTTIYH</sequence>
<evidence type="ECO:0000256" key="1">
    <source>
        <dbReference type="SAM" id="Phobius"/>
    </source>
</evidence>
<feature type="transmembrane region" description="Helical" evidence="1">
    <location>
        <begin position="48"/>
        <end position="71"/>
    </location>
</feature>
<evidence type="ECO:0000313" key="3">
    <source>
        <dbReference type="Proteomes" id="UP000230922"/>
    </source>
</evidence>
<name>A0A2H0VAR9_9BACT</name>
<reference evidence="3" key="1">
    <citation type="submission" date="2017-09" db="EMBL/GenBank/DDBJ databases">
        <title>Depth-based differentiation of microbial function through sediment-hosted aquifers and enrichment of novel symbionts in the deep terrestrial subsurface.</title>
        <authorList>
            <person name="Probst A.J."/>
            <person name="Ladd B."/>
            <person name="Jarett J.K."/>
            <person name="Geller-Mcgrath D.E."/>
            <person name="Sieber C.M.K."/>
            <person name="Emerson J.B."/>
            <person name="Anantharaman K."/>
            <person name="Thomas B.C."/>
            <person name="Malmstrom R."/>
            <person name="Stieglmeier M."/>
            <person name="Klingl A."/>
            <person name="Woyke T."/>
            <person name="Ryan C.M."/>
            <person name="Banfield J.F."/>
        </authorList>
    </citation>
    <scope>NUCLEOTIDE SEQUENCE [LARGE SCALE GENOMIC DNA]</scope>
</reference>
<organism evidence="2 3">
    <name type="scientific">Candidatus Doudnabacteria bacterium CG10_big_fil_rev_8_21_14_0_10_42_18</name>
    <dbReference type="NCBI Taxonomy" id="1974552"/>
    <lineage>
        <taxon>Bacteria</taxon>
        <taxon>Candidatus Doudnaibacteriota</taxon>
    </lineage>
</organism>
<accession>A0A2H0VAR9</accession>
<gene>
    <name evidence="2" type="ORF">COT92_02580</name>
</gene>
<dbReference type="InterPro" id="IPR007165">
    <property type="entry name" value="Phage_holin_4_2"/>
</dbReference>
<feature type="transmembrane region" description="Helical" evidence="1">
    <location>
        <begin position="109"/>
        <end position="126"/>
    </location>
</feature>
<dbReference type="PANTHER" id="PTHR37309:SF1">
    <property type="entry name" value="SLR0284 PROTEIN"/>
    <property type="match status" value="1"/>
</dbReference>
<evidence type="ECO:0000313" key="2">
    <source>
        <dbReference type="EMBL" id="PIR96175.1"/>
    </source>
</evidence>
<dbReference type="AlphaFoldDB" id="A0A2H0VAR9"/>
<comment type="caution">
    <text evidence="2">The sequence shown here is derived from an EMBL/GenBank/DDBJ whole genome shotgun (WGS) entry which is preliminary data.</text>
</comment>
<feature type="transmembrane region" description="Helical" evidence="1">
    <location>
        <begin position="21"/>
        <end position="42"/>
    </location>
</feature>
<keyword evidence="1" id="KW-1133">Transmembrane helix</keyword>
<dbReference type="Proteomes" id="UP000230922">
    <property type="component" value="Unassembled WGS sequence"/>
</dbReference>
<dbReference type="EMBL" id="PFAK01000044">
    <property type="protein sequence ID" value="PIR96175.1"/>
    <property type="molecule type" value="Genomic_DNA"/>
</dbReference>
<dbReference type="Pfam" id="PF04020">
    <property type="entry name" value="Phage_holin_4_2"/>
    <property type="match status" value="1"/>
</dbReference>
<proteinExistence type="predicted"/>